<dbReference type="VEuPathDB" id="ToxoDB:cyc_07018"/>
<comment type="caution">
    <text evidence="2">The sequence shown here is derived from an EMBL/GenBank/DDBJ whole genome shotgun (WGS) entry which is preliminary data.</text>
</comment>
<keyword evidence="3" id="KW-1185">Reference proteome</keyword>
<dbReference type="VEuPathDB" id="ToxoDB:LOC34623059"/>
<protein>
    <submittedName>
        <fullName evidence="2">Uncharacterized protein</fullName>
    </submittedName>
</protein>
<evidence type="ECO:0000256" key="1">
    <source>
        <dbReference type="SAM" id="Phobius"/>
    </source>
</evidence>
<dbReference type="InParanoid" id="A0A1D3DA90"/>
<keyword evidence="1" id="KW-1133">Transmembrane helix</keyword>
<accession>A0A1D3DA90</accession>
<feature type="transmembrane region" description="Helical" evidence="1">
    <location>
        <begin position="93"/>
        <end position="114"/>
    </location>
</feature>
<dbReference type="Proteomes" id="UP000095192">
    <property type="component" value="Unassembled WGS sequence"/>
</dbReference>
<name>A0A1D3DA90_9EIME</name>
<feature type="transmembrane region" description="Helical" evidence="1">
    <location>
        <begin position="55"/>
        <end position="73"/>
    </location>
</feature>
<keyword evidence="1" id="KW-0472">Membrane</keyword>
<reference evidence="2 3" key="1">
    <citation type="journal article" date="2016" name="BMC Genomics">
        <title>Comparative genomics reveals Cyclospora cayetanensis possesses coccidia-like metabolism and invasion components but unique surface antigens.</title>
        <authorList>
            <person name="Liu S."/>
            <person name="Wang L."/>
            <person name="Zheng H."/>
            <person name="Xu Z."/>
            <person name="Roellig D.M."/>
            <person name="Li N."/>
            <person name="Frace M.A."/>
            <person name="Tang K."/>
            <person name="Arrowood M.J."/>
            <person name="Moss D.M."/>
            <person name="Zhang L."/>
            <person name="Feng Y."/>
            <person name="Xiao L."/>
        </authorList>
    </citation>
    <scope>NUCLEOTIDE SEQUENCE [LARGE SCALE GENOMIC DNA]</scope>
    <source>
        <strain evidence="2 3">CHN_HEN01</strain>
    </source>
</reference>
<sequence>MLRSFTHSAKFRCFRITELCRCPFPLDCTASSMFVGGPEDIPIEGDEFEKSKPRVLSIAGYSLLSLIAHFFVQDVRKIVSTPSCVSFTQLLRLIVYVLDFCASCLALFQLQYVFDSPTYRRYTVLHYSKQLGLISNAIREKGSALEDGSNIARVCTKTNGCPSWEALGNSSQDRHL</sequence>
<gene>
    <name evidence="2" type="ORF">cyc_07018</name>
</gene>
<keyword evidence="1" id="KW-0812">Transmembrane</keyword>
<evidence type="ECO:0000313" key="2">
    <source>
        <dbReference type="EMBL" id="OEH80343.1"/>
    </source>
</evidence>
<evidence type="ECO:0000313" key="3">
    <source>
        <dbReference type="Proteomes" id="UP000095192"/>
    </source>
</evidence>
<dbReference type="EMBL" id="JROU02000103">
    <property type="protein sequence ID" value="OEH80343.1"/>
    <property type="molecule type" value="Genomic_DNA"/>
</dbReference>
<proteinExistence type="predicted"/>
<organism evidence="2 3">
    <name type="scientific">Cyclospora cayetanensis</name>
    <dbReference type="NCBI Taxonomy" id="88456"/>
    <lineage>
        <taxon>Eukaryota</taxon>
        <taxon>Sar</taxon>
        <taxon>Alveolata</taxon>
        <taxon>Apicomplexa</taxon>
        <taxon>Conoidasida</taxon>
        <taxon>Coccidia</taxon>
        <taxon>Eucoccidiorida</taxon>
        <taxon>Eimeriorina</taxon>
        <taxon>Eimeriidae</taxon>
        <taxon>Cyclospora</taxon>
    </lineage>
</organism>
<dbReference type="AlphaFoldDB" id="A0A1D3DA90"/>